<keyword evidence="2" id="KW-1185">Reference proteome</keyword>
<reference evidence="1 2" key="1">
    <citation type="submission" date="2016-10" db="EMBL/GenBank/DDBJ databases">
        <authorList>
            <person name="de Groot N.N."/>
        </authorList>
    </citation>
    <scope>NUCLEOTIDE SEQUENCE [LARGE SCALE GENOMIC DNA]</scope>
    <source>
        <strain evidence="1 2">DSM 17890</strain>
    </source>
</reference>
<name>A0A1H2U4G1_9RHOB</name>
<dbReference type="Proteomes" id="UP000199118">
    <property type="component" value="Unassembled WGS sequence"/>
</dbReference>
<dbReference type="EMBL" id="FNMZ01000001">
    <property type="protein sequence ID" value="SDW51056.1"/>
    <property type="molecule type" value="Genomic_DNA"/>
</dbReference>
<dbReference type="OrthoDB" id="4070623at2"/>
<dbReference type="Gene3D" id="3.55.50.10">
    <property type="entry name" value="Baseplate protein-like domains"/>
    <property type="match status" value="1"/>
</dbReference>
<dbReference type="RefSeq" id="WP_092680170.1">
    <property type="nucleotide sequence ID" value="NZ_FNMZ01000001.1"/>
</dbReference>
<protein>
    <submittedName>
        <fullName evidence="1">Phage late control gene D protein (GPD)</fullName>
    </submittedName>
</protein>
<dbReference type="SUPFAM" id="SSF69279">
    <property type="entry name" value="Phage tail proteins"/>
    <property type="match status" value="1"/>
</dbReference>
<evidence type="ECO:0000313" key="1">
    <source>
        <dbReference type="EMBL" id="SDW51056.1"/>
    </source>
</evidence>
<accession>A0A1H2U4G1</accession>
<dbReference type="Pfam" id="PF05954">
    <property type="entry name" value="Phage_GPD"/>
    <property type="match status" value="1"/>
</dbReference>
<sequence>MNDMAATPLHYSARPALTLDGARRAGLEQGLISLAVEETAEGLAHAELCFGNWGAARGSVDFLYFDRGLLEFGKAVGVEIGAGEAGGAVFSGRITALEGRFPKSRPPEIIALAEDRFQDLRMTRRSRTFEDADLAAIAQAIASDHGMRADVDAEGPSLPVVSQLNLSDLAFLRDRAREAGAEVWAEGDTLHVKARARRGEDPATLTYGRNLQELSVTADVAGQCTALIVSGWDVAAREGLTAEARTDALGAENGGQSGAQALDAAFGPRPDQVAHTLPITQVEADAFAAARFRARARRFVQGEAIAEGDARLRVGRGVTLKGCGPLFDGAYTITRARHEFSLETGLLSRIGIERPWIGSA</sequence>
<evidence type="ECO:0000313" key="2">
    <source>
        <dbReference type="Proteomes" id="UP000199118"/>
    </source>
</evidence>
<dbReference type="AlphaFoldDB" id="A0A1H2U4G1"/>
<proteinExistence type="predicted"/>
<organism evidence="1 2">
    <name type="scientific">Albimonas donghaensis</name>
    <dbReference type="NCBI Taxonomy" id="356660"/>
    <lineage>
        <taxon>Bacteria</taxon>
        <taxon>Pseudomonadati</taxon>
        <taxon>Pseudomonadota</taxon>
        <taxon>Alphaproteobacteria</taxon>
        <taxon>Rhodobacterales</taxon>
        <taxon>Paracoccaceae</taxon>
        <taxon>Albimonas</taxon>
    </lineage>
</organism>
<gene>
    <name evidence="1" type="ORF">SAMN05444336_1011217</name>
</gene>
<dbReference type="STRING" id="356660.SAMN05444336_1011217"/>